<gene>
    <name evidence="2" type="ORF">GCM10025780_08630</name>
</gene>
<evidence type="ECO:0000313" key="3">
    <source>
        <dbReference type="Proteomes" id="UP001501295"/>
    </source>
</evidence>
<dbReference type="PROSITE" id="PS50943">
    <property type="entry name" value="HTH_CROC1"/>
    <property type="match status" value="1"/>
</dbReference>
<reference evidence="3" key="1">
    <citation type="journal article" date="2019" name="Int. J. Syst. Evol. Microbiol.">
        <title>The Global Catalogue of Microorganisms (GCM) 10K type strain sequencing project: providing services to taxonomists for standard genome sequencing and annotation.</title>
        <authorList>
            <consortium name="The Broad Institute Genomics Platform"/>
            <consortium name="The Broad Institute Genome Sequencing Center for Infectious Disease"/>
            <person name="Wu L."/>
            <person name="Ma J."/>
        </authorList>
    </citation>
    <scope>NUCLEOTIDE SEQUENCE [LARGE SCALE GENOMIC DNA]</scope>
    <source>
        <strain evidence="3">JCM 18956</strain>
    </source>
</reference>
<name>A0ABP8VQG5_9MICO</name>
<keyword evidence="3" id="KW-1185">Reference proteome</keyword>
<feature type="domain" description="HTH cro/C1-type" evidence="1">
    <location>
        <begin position="36"/>
        <end position="89"/>
    </location>
</feature>
<dbReference type="SMART" id="SM00530">
    <property type="entry name" value="HTH_XRE"/>
    <property type="match status" value="1"/>
</dbReference>
<evidence type="ECO:0000313" key="2">
    <source>
        <dbReference type="EMBL" id="GAA4668275.1"/>
    </source>
</evidence>
<dbReference type="InterPro" id="IPR010982">
    <property type="entry name" value="Lambda_DNA-bd_dom_sf"/>
</dbReference>
<dbReference type="SUPFAM" id="SSF47413">
    <property type="entry name" value="lambda repressor-like DNA-binding domains"/>
    <property type="match status" value="1"/>
</dbReference>
<protein>
    <recommendedName>
        <fullName evidence="1">HTH cro/C1-type domain-containing protein</fullName>
    </recommendedName>
</protein>
<proteinExistence type="predicted"/>
<dbReference type="InterPro" id="IPR001387">
    <property type="entry name" value="Cro/C1-type_HTH"/>
</dbReference>
<sequence>MSDRSLIGMIFIQEVRMVQRSSPRRKKQLVEFGENIRRWRAINGMSALELADRAAVSRQTLKLIETGEGGRIDSLFAILGALGIADTAVAGIDPFRSDAARARIDDILRNGGKL</sequence>
<organism evidence="2 3">
    <name type="scientific">Frondihabitans cladoniiphilus</name>
    <dbReference type="NCBI Taxonomy" id="715785"/>
    <lineage>
        <taxon>Bacteria</taxon>
        <taxon>Bacillati</taxon>
        <taxon>Actinomycetota</taxon>
        <taxon>Actinomycetes</taxon>
        <taxon>Micrococcales</taxon>
        <taxon>Microbacteriaceae</taxon>
        <taxon>Frondihabitans</taxon>
    </lineage>
</organism>
<comment type="caution">
    <text evidence="2">The sequence shown here is derived from an EMBL/GenBank/DDBJ whole genome shotgun (WGS) entry which is preliminary data.</text>
</comment>
<dbReference type="Proteomes" id="UP001501295">
    <property type="component" value="Unassembled WGS sequence"/>
</dbReference>
<dbReference type="RefSeq" id="WP_345373577.1">
    <property type="nucleotide sequence ID" value="NZ_BAABLM010000001.1"/>
</dbReference>
<accession>A0ABP8VQG5</accession>
<dbReference type="Gene3D" id="1.10.260.40">
    <property type="entry name" value="lambda repressor-like DNA-binding domains"/>
    <property type="match status" value="1"/>
</dbReference>
<evidence type="ECO:0000259" key="1">
    <source>
        <dbReference type="PROSITE" id="PS50943"/>
    </source>
</evidence>
<dbReference type="EMBL" id="BAABLM010000001">
    <property type="protein sequence ID" value="GAA4668275.1"/>
    <property type="molecule type" value="Genomic_DNA"/>
</dbReference>
<dbReference type="CDD" id="cd00093">
    <property type="entry name" value="HTH_XRE"/>
    <property type="match status" value="1"/>
</dbReference>